<sequence>MTGSAGDSAGADFWAVPPEQELEAAIARPPRYGSRSIADVMTSAAAAIGAEGFEDVLGLPASQRMVVVLVDGLGLEQLEARSSYAPFLRGAEDLGELDAAFPSTTASSLAALGTGLPVGVHGLTGYDSYSPQLGQTVNMLGGWDPRVDALVWQPRDTVLQRLEAQGLDAVTVSRGKFQDSALTRAALRGGRFVAADGVFARTKAAQENLRAGQRALMYFYWDDLDKTGHRHGWGSSEWIHQLEELDSSLRRLCARLPGSTSVVLTADHGMVDVPREGRVDLTQVPGLLDDVRTSAGEPRCLQLHLEPCESAQQRQQLQERVRQRWEASELGERVRVQTREELLDGGWFGPVEDLRPEVVGRIGDLVITPLEDDLALHDLSRIGPQTLQMVGQHGAVTPAETRVPLLRLA</sequence>
<evidence type="ECO:0000313" key="1">
    <source>
        <dbReference type="EMBL" id="EME36477.1"/>
    </source>
</evidence>
<organism evidence="1 2">
    <name type="scientific">Kocuria palustris PEL</name>
    <dbReference type="NCBI Taxonomy" id="1236550"/>
    <lineage>
        <taxon>Bacteria</taxon>
        <taxon>Bacillati</taxon>
        <taxon>Actinomycetota</taxon>
        <taxon>Actinomycetes</taxon>
        <taxon>Micrococcales</taxon>
        <taxon>Micrococcaceae</taxon>
        <taxon>Kocuria</taxon>
    </lineage>
</organism>
<protein>
    <submittedName>
        <fullName evidence="1">Alkaline phosphodiesterase I / Nucleotide pyrophosphatase</fullName>
    </submittedName>
</protein>
<name>M2WDB7_9MICC</name>
<dbReference type="Gene3D" id="3.40.720.10">
    <property type="entry name" value="Alkaline Phosphatase, subunit A"/>
    <property type="match status" value="1"/>
</dbReference>
<dbReference type="PANTHER" id="PTHR10151">
    <property type="entry name" value="ECTONUCLEOTIDE PYROPHOSPHATASE/PHOSPHODIESTERASE"/>
    <property type="match status" value="1"/>
</dbReference>
<evidence type="ECO:0000313" key="2">
    <source>
        <dbReference type="Proteomes" id="UP000009877"/>
    </source>
</evidence>
<dbReference type="GO" id="GO:0016787">
    <property type="term" value="F:hydrolase activity"/>
    <property type="evidence" value="ECO:0007669"/>
    <property type="project" value="UniProtKB-ARBA"/>
</dbReference>
<dbReference type="InterPro" id="IPR017850">
    <property type="entry name" value="Alkaline_phosphatase_core_sf"/>
</dbReference>
<proteinExistence type="predicted"/>
<dbReference type="RefSeq" id="WP_006214885.1">
    <property type="nucleotide sequence ID" value="NZ_ANHZ02000014.1"/>
</dbReference>
<dbReference type="AlphaFoldDB" id="M2WDB7"/>
<comment type="caution">
    <text evidence="1">The sequence shown here is derived from an EMBL/GenBank/DDBJ whole genome shotgun (WGS) entry which is preliminary data.</text>
</comment>
<dbReference type="Pfam" id="PF01663">
    <property type="entry name" value="Phosphodiest"/>
    <property type="match status" value="1"/>
</dbReference>
<dbReference type="EMBL" id="ANHZ02000014">
    <property type="protein sequence ID" value="EME36477.1"/>
    <property type="molecule type" value="Genomic_DNA"/>
</dbReference>
<keyword evidence="2" id="KW-1185">Reference proteome</keyword>
<dbReference type="SUPFAM" id="SSF53649">
    <property type="entry name" value="Alkaline phosphatase-like"/>
    <property type="match status" value="1"/>
</dbReference>
<dbReference type="STRING" id="71999.KPaMU14_07000"/>
<accession>M2WDB7</accession>
<reference evidence="1 2" key="1">
    <citation type="journal article" date="2014" name="Genome Announc.">
        <title>Draft Genome Sequence of Kocuria palustris PEL.</title>
        <authorList>
            <person name="Sharma G."/>
            <person name="Khatri I."/>
            <person name="Subramanian S."/>
        </authorList>
    </citation>
    <scope>NUCLEOTIDE SEQUENCE [LARGE SCALE GENOMIC DNA]</scope>
    <source>
        <strain evidence="1 2">PEL</strain>
    </source>
</reference>
<dbReference type="Proteomes" id="UP000009877">
    <property type="component" value="Unassembled WGS sequence"/>
</dbReference>
<dbReference type="InterPro" id="IPR002591">
    <property type="entry name" value="Phosphodiest/P_Trfase"/>
</dbReference>
<gene>
    <name evidence="1" type="ORF">C884_00464</name>
</gene>
<dbReference type="PANTHER" id="PTHR10151:SF120">
    <property type="entry name" value="BIS(5'-ADENOSYL)-TRIPHOSPHATASE"/>
    <property type="match status" value="1"/>
</dbReference>